<proteinExistence type="predicted"/>
<evidence type="ECO:0000313" key="2">
    <source>
        <dbReference type="Proteomes" id="UP000178227"/>
    </source>
</evidence>
<reference evidence="1 2" key="1">
    <citation type="journal article" date="2016" name="Nat. Commun.">
        <title>Thousands of microbial genomes shed light on interconnected biogeochemical processes in an aquifer system.</title>
        <authorList>
            <person name="Anantharaman K."/>
            <person name="Brown C.T."/>
            <person name="Hug L.A."/>
            <person name="Sharon I."/>
            <person name="Castelle C.J."/>
            <person name="Probst A.J."/>
            <person name="Thomas B.C."/>
            <person name="Singh A."/>
            <person name="Wilkins M.J."/>
            <person name="Karaoz U."/>
            <person name="Brodie E.L."/>
            <person name="Williams K.H."/>
            <person name="Hubbard S.S."/>
            <person name="Banfield J.F."/>
        </authorList>
    </citation>
    <scope>NUCLEOTIDE SEQUENCE [LARGE SCALE GENOMIC DNA]</scope>
</reference>
<evidence type="ECO:0000313" key="1">
    <source>
        <dbReference type="EMBL" id="OGN22117.1"/>
    </source>
</evidence>
<dbReference type="EMBL" id="MGKI01000014">
    <property type="protein sequence ID" value="OGN22117.1"/>
    <property type="molecule type" value="Genomic_DNA"/>
</dbReference>
<sequence>MENIQMPERKIEKFKHEAIEALQDYCRSQVDLWRQVPKLSREADKLKGWTSGRYQMAYILGYWPIFATDIYGLRVELQTGEFDRIQLFEEIELGQLDSIVDALDANGVINLLKSEIGSLSATA</sequence>
<dbReference type="Proteomes" id="UP000178227">
    <property type="component" value="Unassembled WGS sequence"/>
</dbReference>
<organism evidence="1 2">
    <name type="scientific">Candidatus Yanofskybacteria bacterium RIFCSPLOWO2_01_FULL_42_49</name>
    <dbReference type="NCBI Taxonomy" id="1802694"/>
    <lineage>
        <taxon>Bacteria</taxon>
        <taxon>Candidatus Yanofskyibacteriota</taxon>
    </lineage>
</organism>
<gene>
    <name evidence="1" type="ORF">A2918_03075</name>
</gene>
<name>A0A1F8G9S9_9BACT</name>
<dbReference type="AlphaFoldDB" id="A0A1F8G9S9"/>
<dbReference type="STRING" id="1802694.A2918_03075"/>
<accession>A0A1F8G9S9</accession>
<comment type="caution">
    <text evidence="1">The sequence shown here is derived from an EMBL/GenBank/DDBJ whole genome shotgun (WGS) entry which is preliminary data.</text>
</comment>
<protein>
    <submittedName>
        <fullName evidence="1">Uncharacterized protein</fullName>
    </submittedName>
</protein>